<reference evidence="2" key="1">
    <citation type="submission" date="2019-11" db="EMBL/GenBank/DDBJ databases">
        <authorList>
            <person name="Feng L."/>
        </authorList>
    </citation>
    <scope>NUCLEOTIDE SEQUENCE</scope>
    <source>
        <strain evidence="2">PclaraLFYP37</strain>
    </source>
</reference>
<dbReference type="AlphaFoldDB" id="A0A6N3BU77"/>
<gene>
    <name evidence="2" type="ORF">PCLFYP37_01810</name>
</gene>
<evidence type="ECO:0008006" key="3">
    <source>
        <dbReference type="Google" id="ProtNLM"/>
    </source>
</evidence>
<evidence type="ECO:0000256" key="1">
    <source>
        <dbReference type="SAM" id="SignalP"/>
    </source>
</evidence>
<accession>A0A6N3BU77</accession>
<dbReference type="Pfam" id="PF14060">
    <property type="entry name" value="DUF4252"/>
    <property type="match status" value="1"/>
</dbReference>
<proteinExistence type="predicted"/>
<feature type="signal peptide" evidence="1">
    <location>
        <begin position="1"/>
        <end position="20"/>
    </location>
</feature>
<dbReference type="RefSeq" id="WP_412441647.1">
    <property type="nucleotide sequence ID" value="NZ_CACRUT010000013.1"/>
</dbReference>
<name>A0A6N3BU77_9BACT</name>
<dbReference type="EMBL" id="CACRUT010000013">
    <property type="protein sequence ID" value="VYU06219.1"/>
    <property type="molecule type" value="Genomic_DNA"/>
</dbReference>
<feature type="chain" id="PRO_5026937107" description="DUF4252 domain-containing protein" evidence="1">
    <location>
        <begin position="21"/>
        <end position="154"/>
    </location>
</feature>
<keyword evidence="1" id="KW-0732">Signal</keyword>
<dbReference type="InterPro" id="IPR025348">
    <property type="entry name" value="DUF4252"/>
</dbReference>
<organism evidence="2">
    <name type="scientific">Paraprevotella clara</name>
    <dbReference type="NCBI Taxonomy" id="454154"/>
    <lineage>
        <taxon>Bacteria</taxon>
        <taxon>Pseudomonadati</taxon>
        <taxon>Bacteroidota</taxon>
        <taxon>Bacteroidia</taxon>
        <taxon>Bacteroidales</taxon>
        <taxon>Prevotellaceae</taxon>
        <taxon>Paraprevotella</taxon>
    </lineage>
</organism>
<sequence>MKYFILILACLCAMSCSRQTTGIDAFVSQYDQASVRMPGILMPLVKKKLHKAGINVKSIKVLTPEKLQNDSALLKRYLADLEMLDFKDYSKMAEVKEDDEHIRVFFKKDKEVIHQIVVVIRSTEGSEEDGILVLLKGEFNITDIHKIIKHDAFK</sequence>
<protein>
    <recommendedName>
        <fullName evidence="3">DUF4252 domain-containing protein</fullName>
    </recommendedName>
</protein>
<evidence type="ECO:0000313" key="2">
    <source>
        <dbReference type="EMBL" id="VYU06219.1"/>
    </source>
</evidence>